<feature type="domain" description="Rhodopsin" evidence="7">
    <location>
        <begin position="61"/>
        <end position="291"/>
    </location>
</feature>
<feature type="transmembrane region" description="Helical" evidence="6">
    <location>
        <begin position="112"/>
        <end position="136"/>
    </location>
</feature>
<feature type="transmembrane region" description="Helical" evidence="6">
    <location>
        <begin position="67"/>
        <end position="87"/>
    </location>
</feature>
<evidence type="ECO:0000256" key="2">
    <source>
        <dbReference type="ARBA" id="ARBA00022692"/>
    </source>
</evidence>
<keyword evidence="2 6" id="KW-0812">Transmembrane</keyword>
<name>C1H6C3_PARBA</name>
<dbReference type="VEuPathDB" id="FungiDB:PAAG_06314"/>
<keyword evidence="4 6" id="KW-0472">Membrane</keyword>
<reference evidence="8 9" key="1">
    <citation type="journal article" date="2011" name="PLoS Genet.">
        <title>Comparative genomic analysis of human fungal pathogens causing paracoccidioidomycosis.</title>
        <authorList>
            <person name="Desjardins C.A."/>
            <person name="Champion M.D."/>
            <person name="Holder J.W."/>
            <person name="Muszewska A."/>
            <person name="Goldberg J."/>
            <person name="Bailao A.M."/>
            <person name="Brigido M.M."/>
            <person name="Ferreira M.E."/>
            <person name="Garcia A.M."/>
            <person name="Grynberg M."/>
            <person name="Gujja S."/>
            <person name="Heiman D.I."/>
            <person name="Henn M.R."/>
            <person name="Kodira C.D."/>
            <person name="Leon-Narvaez H."/>
            <person name="Longo L.V."/>
            <person name="Ma L.J."/>
            <person name="Malavazi I."/>
            <person name="Matsuo A.L."/>
            <person name="Morais F.V."/>
            <person name="Pereira M."/>
            <person name="Rodriguez-Brito S."/>
            <person name="Sakthikumar S."/>
            <person name="Salem-Izacc S.M."/>
            <person name="Sykes S.M."/>
            <person name="Teixeira M.M."/>
            <person name="Vallejo M.C."/>
            <person name="Walter M.E."/>
            <person name="Yandava C."/>
            <person name="Young S."/>
            <person name="Zeng Q."/>
            <person name="Zucker J."/>
            <person name="Felipe M.S."/>
            <person name="Goldman G.H."/>
            <person name="Haas B.J."/>
            <person name="McEwen J.G."/>
            <person name="Nino-Vega G."/>
            <person name="Puccia R."/>
            <person name="San-Blas G."/>
            <person name="Soares C.M."/>
            <person name="Birren B.W."/>
            <person name="Cuomo C.A."/>
        </authorList>
    </citation>
    <scope>NUCLEOTIDE SEQUENCE [LARGE SCALE GENOMIC DNA]</scope>
    <source>
        <strain evidence="9">ATCC MYA-826 / Pb01</strain>
    </source>
</reference>
<dbReference type="InterPro" id="IPR052337">
    <property type="entry name" value="SAT4-like"/>
</dbReference>
<dbReference type="PANTHER" id="PTHR33048">
    <property type="entry name" value="PTH11-LIKE INTEGRAL MEMBRANE PROTEIN (AFU_ORTHOLOGUE AFUA_5G11245)"/>
    <property type="match status" value="1"/>
</dbReference>
<gene>
    <name evidence="8" type="ORF">PAAG_06314</name>
</gene>
<feature type="transmembrane region" description="Helical" evidence="6">
    <location>
        <begin position="148"/>
        <end position="173"/>
    </location>
</feature>
<dbReference type="OMA" id="CLTSWAF"/>
<dbReference type="GO" id="GO:0016020">
    <property type="term" value="C:membrane"/>
    <property type="evidence" value="ECO:0007669"/>
    <property type="project" value="UniProtKB-SubCell"/>
</dbReference>
<dbReference type="HOGENOM" id="CLU_028200_0_2_1"/>
<evidence type="ECO:0000256" key="4">
    <source>
        <dbReference type="ARBA" id="ARBA00023136"/>
    </source>
</evidence>
<evidence type="ECO:0000256" key="1">
    <source>
        <dbReference type="ARBA" id="ARBA00004141"/>
    </source>
</evidence>
<organism evidence="8 9">
    <name type="scientific">Paracoccidioides lutzii (strain ATCC MYA-826 / Pb01)</name>
    <name type="common">Paracoccidioides brasiliensis</name>
    <dbReference type="NCBI Taxonomy" id="502779"/>
    <lineage>
        <taxon>Eukaryota</taxon>
        <taxon>Fungi</taxon>
        <taxon>Dikarya</taxon>
        <taxon>Ascomycota</taxon>
        <taxon>Pezizomycotina</taxon>
        <taxon>Eurotiomycetes</taxon>
        <taxon>Eurotiomycetidae</taxon>
        <taxon>Onygenales</taxon>
        <taxon>Ajellomycetaceae</taxon>
        <taxon>Paracoccidioides</taxon>
    </lineage>
</organism>
<dbReference type="Proteomes" id="UP000002059">
    <property type="component" value="Partially assembled WGS sequence"/>
</dbReference>
<protein>
    <recommendedName>
        <fullName evidence="7">Rhodopsin domain-containing protein</fullName>
    </recommendedName>
</protein>
<proteinExistence type="inferred from homology"/>
<dbReference type="KEGG" id="pbl:PAAG_06314"/>
<evidence type="ECO:0000256" key="6">
    <source>
        <dbReference type="SAM" id="Phobius"/>
    </source>
</evidence>
<dbReference type="AlphaFoldDB" id="C1H6C3"/>
<dbReference type="GeneID" id="9094966"/>
<evidence type="ECO:0000313" key="8">
    <source>
        <dbReference type="EMBL" id="EEH35267.2"/>
    </source>
</evidence>
<evidence type="ECO:0000313" key="9">
    <source>
        <dbReference type="Proteomes" id="UP000002059"/>
    </source>
</evidence>
<feature type="transmembrane region" description="Helical" evidence="6">
    <location>
        <begin position="272"/>
        <end position="292"/>
    </location>
</feature>
<dbReference type="OrthoDB" id="444631at2759"/>
<dbReference type="Pfam" id="PF20684">
    <property type="entry name" value="Fung_rhodopsin"/>
    <property type="match status" value="1"/>
</dbReference>
<sequence>MASSLPKLSEAQLNETQTYTERTLTISCCCITAVTMILRTIGRYCLKVKNDRERISTAGHFLGLDDVFNFLALVTFYGLSASVFLAIDRGMGVHLEQVIKIYGPEAVDRYSFAIYLCALFYNSTLGFVKLSVLALYRRILTGLRSNRLSVANWIIFVLVATNTAINVFVAAFQCNPIKRAWKPTSVSGTCINASAFYIGNAITGIITDTLVYLLAIPIVNPLQMEPKKKLFTLATLLVGAFAVVTSCVRLAFLPNLLKDPDITWAMGVPMDWSIVEPTVGILVSSVPAITAIRHLFTSREYGTGSSATKSQQSGHVQLSDFRPAGGYISKTKVSGTFKFTDGDNRNADNDNDNDSEEHLVRGVSNMQGISRTTEVQLSYSTR</sequence>
<feature type="transmembrane region" description="Helical" evidence="6">
    <location>
        <begin position="193"/>
        <end position="218"/>
    </location>
</feature>
<dbReference type="eggNOG" id="ENOG502R3ID">
    <property type="taxonomic scope" value="Eukaryota"/>
</dbReference>
<accession>C1H6C3</accession>
<evidence type="ECO:0000256" key="3">
    <source>
        <dbReference type="ARBA" id="ARBA00022989"/>
    </source>
</evidence>
<keyword evidence="9" id="KW-1185">Reference proteome</keyword>
<dbReference type="InterPro" id="IPR049326">
    <property type="entry name" value="Rhodopsin_dom_fungi"/>
</dbReference>
<dbReference type="EMBL" id="KN294009">
    <property type="protein sequence ID" value="EEH35267.2"/>
    <property type="molecule type" value="Genomic_DNA"/>
</dbReference>
<keyword evidence="3 6" id="KW-1133">Transmembrane helix</keyword>
<dbReference type="PANTHER" id="PTHR33048:SF47">
    <property type="entry name" value="INTEGRAL MEMBRANE PROTEIN-RELATED"/>
    <property type="match status" value="1"/>
</dbReference>
<feature type="transmembrane region" description="Helical" evidence="6">
    <location>
        <begin position="230"/>
        <end position="252"/>
    </location>
</feature>
<comment type="subcellular location">
    <subcellularLocation>
        <location evidence="1">Membrane</location>
        <topology evidence="1">Multi-pass membrane protein</topology>
    </subcellularLocation>
</comment>
<feature type="transmembrane region" description="Helical" evidence="6">
    <location>
        <begin position="24"/>
        <end position="46"/>
    </location>
</feature>
<dbReference type="RefSeq" id="XP_015700084.1">
    <property type="nucleotide sequence ID" value="XM_015845858.1"/>
</dbReference>
<evidence type="ECO:0000256" key="5">
    <source>
        <dbReference type="ARBA" id="ARBA00038359"/>
    </source>
</evidence>
<evidence type="ECO:0000259" key="7">
    <source>
        <dbReference type="Pfam" id="PF20684"/>
    </source>
</evidence>
<comment type="similarity">
    <text evidence="5">Belongs to the SAT4 family.</text>
</comment>